<dbReference type="PROSITE" id="PS00022">
    <property type="entry name" value="EGF_1"/>
    <property type="match status" value="2"/>
</dbReference>
<dbReference type="PANTHER" id="PTHR12916">
    <property type="entry name" value="CYTOCHROME C OXIDASE POLYPEPTIDE VIC-2"/>
    <property type="match status" value="1"/>
</dbReference>
<dbReference type="Proteomes" id="UP000826234">
    <property type="component" value="Unassembled WGS sequence"/>
</dbReference>
<dbReference type="PRINTS" id="PR00010">
    <property type="entry name" value="EGFBLOOD"/>
</dbReference>
<evidence type="ECO:0000256" key="1">
    <source>
        <dbReference type="ARBA" id="ARBA00022536"/>
    </source>
</evidence>
<evidence type="ECO:0000256" key="2">
    <source>
        <dbReference type="ARBA" id="ARBA00022729"/>
    </source>
</evidence>
<keyword evidence="4 5" id="KW-1015">Disulfide bond</keyword>
<dbReference type="InterPro" id="IPR000742">
    <property type="entry name" value="EGF"/>
</dbReference>
<feature type="domain" description="EGF-like" evidence="6">
    <location>
        <begin position="87"/>
        <end position="114"/>
    </location>
</feature>
<feature type="disulfide bond" evidence="5">
    <location>
        <begin position="75"/>
        <end position="84"/>
    </location>
</feature>
<evidence type="ECO:0000256" key="5">
    <source>
        <dbReference type="PROSITE-ProRule" id="PRU00076"/>
    </source>
</evidence>
<dbReference type="SMART" id="SM00181">
    <property type="entry name" value="EGF"/>
    <property type="match status" value="2"/>
</dbReference>
<evidence type="ECO:0000259" key="6">
    <source>
        <dbReference type="PROSITE" id="PS50026"/>
    </source>
</evidence>
<feature type="disulfide bond" evidence="5">
    <location>
        <begin position="104"/>
        <end position="113"/>
    </location>
</feature>
<sequence>MVTVARILLASKWKVEELPTVDSWLDRLLEIVELDKKDEKAVGNQCEVDIDECTSAPCLNNGSCVDDINFYKCYCRRGFLGINCEINADECLCIDLIDGYRCHCEAGWTSSRCEIDINIRLRSDLISGPPETLLHAKYSSLDYVH</sequence>
<evidence type="ECO:0000313" key="7">
    <source>
        <dbReference type="EMBL" id="KAH0622067.1"/>
    </source>
</evidence>
<name>A0ABQ7SXQ7_PHRPL</name>
<proteinExistence type="predicted"/>
<keyword evidence="8" id="KW-1185">Reference proteome</keyword>
<dbReference type="EMBL" id="JAIPUX010003289">
    <property type="protein sequence ID" value="KAH0622067.1"/>
    <property type="molecule type" value="Genomic_DNA"/>
</dbReference>
<dbReference type="PROSITE" id="PS50026">
    <property type="entry name" value="EGF_3"/>
    <property type="match status" value="2"/>
</dbReference>
<dbReference type="Pfam" id="PF12661">
    <property type="entry name" value="hEGF"/>
    <property type="match status" value="1"/>
</dbReference>
<protein>
    <recommendedName>
        <fullName evidence="6">EGF-like domain-containing protein</fullName>
    </recommendedName>
</protein>
<evidence type="ECO:0000313" key="8">
    <source>
        <dbReference type="Proteomes" id="UP000826234"/>
    </source>
</evidence>
<dbReference type="PROSITE" id="PS01186">
    <property type="entry name" value="EGF_2"/>
    <property type="match status" value="2"/>
</dbReference>
<evidence type="ECO:0000256" key="4">
    <source>
        <dbReference type="ARBA" id="ARBA00023157"/>
    </source>
</evidence>
<dbReference type="InterPro" id="IPR013032">
    <property type="entry name" value="EGF-like_CS"/>
</dbReference>
<organism evidence="7 8">
    <name type="scientific">Phrynosoma platyrhinos</name>
    <name type="common">Desert horned lizard</name>
    <dbReference type="NCBI Taxonomy" id="52577"/>
    <lineage>
        <taxon>Eukaryota</taxon>
        <taxon>Metazoa</taxon>
        <taxon>Chordata</taxon>
        <taxon>Craniata</taxon>
        <taxon>Vertebrata</taxon>
        <taxon>Euteleostomi</taxon>
        <taxon>Lepidosauria</taxon>
        <taxon>Squamata</taxon>
        <taxon>Bifurcata</taxon>
        <taxon>Unidentata</taxon>
        <taxon>Episquamata</taxon>
        <taxon>Toxicofera</taxon>
        <taxon>Iguania</taxon>
        <taxon>Phrynosomatidae</taxon>
        <taxon>Phrynosomatinae</taxon>
        <taxon>Phrynosoma</taxon>
    </lineage>
</organism>
<dbReference type="SMART" id="SM00179">
    <property type="entry name" value="EGF_CA"/>
    <property type="match status" value="2"/>
</dbReference>
<accession>A0ABQ7SXQ7</accession>
<dbReference type="InterPro" id="IPR001881">
    <property type="entry name" value="EGF-like_Ca-bd_dom"/>
</dbReference>
<dbReference type="PROSITE" id="PS01187">
    <property type="entry name" value="EGF_CA"/>
    <property type="match status" value="1"/>
</dbReference>
<evidence type="ECO:0000256" key="3">
    <source>
        <dbReference type="ARBA" id="ARBA00022737"/>
    </source>
</evidence>
<dbReference type="PROSITE" id="PS00010">
    <property type="entry name" value="ASX_HYDROXYL"/>
    <property type="match status" value="2"/>
</dbReference>
<dbReference type="SUPFAM" id="SSF57196">
    <property type="entry name" value="EGF/Laminin"/>
    <property type="match status" value="2"/>
</dbReference>
<keyword evidence="2" id="KW-0732">Signal</keyword>
<comment type="caution">
    <text evidence="7">The sequence shown here is derived from an EMBL/GenBank/DDBJ whole genome shotgun (WGS) entry which is preliminary data.</text>
</comment>
<dbReference type="InterPro" id="IPR018097">
    <property type="entry name" value="EGF_Ca-bd_CS"/>
</dbReference>
<gene>
    <name evidence="7" type="ORF">JD844_024009</name>
</gene>
<dbReference type="PANTHER" id="PTHR12916:SF4">
    <property type="entry name" value="UNINFLATABLE, ISOFORM C"/>
    <property type="match status" value="1"/>
</dbReference>
<keyword evidence="3" id="KW-0677">Repeat</keyword>
<comment type="caution">
    <text evidence="5">Lacks conserved residue(s) required for the propagation of feature annotation.</text>
</comment>
<dbReference type="Gene3D" id="2.10.25.10">
    <property type="entry name" value="Laminin"/>
    <property type="match status" value="2"/>
</dbReference>
<reference evidence="7 8" key="1">
    <citation type="journal article" date="2022" name="Gigascience">
        <title>A chromosome-level genome assembly and annotation of the desert horned lizard, Phrynosoma platyrhinos, provides insight into chromosomal rearrangements among reptiles.</title>
        <authorList>
            <person name="Koochekian N."/>
            <person name="Ascanio A."/>
            <person name="Farleigh K."/>
            <person name="Card D.C."/>
            <person name="Schield D.R."/>
            <person name="Castoe T.A."/>
            <person name="Jezkova T."/>
        </authorList>
    </citation>
    <scope>NUCLEOTIDE SEQUENCE [LARGE SCALE GENOMIC DNA]</scope>
    <source>
        <strain evidence="7">NK-2021</strain>
    </source>
</reference>
<dbReference type="CDD" id="cd00054">
    <property type="entry name" value="EGF_CA"/>
    <property type="match status" value="1"/>
</dbReference>
<feature type="domain" description="EGF-like" evidence="6">
    <location>
        <begin position="49"/>
        <end position="85"/>
    </location>
</feature>
<dbReference type="InterPro" id="IPR000152">
    <property type="entry name" value="EGF-type_Asp/Asn_hydroxyl_site"/>
</dbReference>
<keyword evidence="1 5" id="KW-0245">EGF-like domain</keyword>
<dbReference type="Pfam" id="PF00008">
    <property type="entry name" value="EGF"/>
    <property type="match status" value="1"/>
</dbReference>